<reference evidence="1 2" key="1">
    <citation type="submission" date="2020-08" db="EMBL/GenBank/DDBJ databases">
        <title>Plant Genome Project.</title>
        <authorList>
            <person name="Zhang R.-G."/>
        </authorList>
    </citation>
    <scope>NUCLEOTIDE SEQUENCE [LARGE SCALE GENOMIC DNA]</scope>
    <source>
        <strain evidence="1">WSP0</strain>
        <tissue evidence="1">Leaf</tissue>
    </source>
</reference>
<dbReference type="EMBL" id="JACTNZ010000013">
    <property type="protein sequence ID" value="KAG5516183.1"/>
    <property type="molecule type" value="Genomic_DNA"/>
</dbReference>
<evidence type="ECO:0000313" key="2">
    <source>
        <dbReference type="Proteomes" id="UP000823749"/>
    </source>
</evidence>
<sequence length="50" mass="5649">MKLIDGSDVYMLVCRQHYVNGQKVVEAVQNVLKPYSKAQSDSHTEEVIVV</sequence>
<dbReference type="AlphaFoldDB" id="A0AAV6HQR7"/>
<evidence type="ECO:0008006" key="3">
    <source>
        <dbReference type="Google" id="ProtNLM"/>
    </source>
</evidence>
<accession>A0AAV6HQR7</accession>
<dbReference type="Proteomes" id="UP000823749">
    <property type="component" value="Chromosome 13"/>
</dbReference>
<name>A0AAV6HQR7_9ERIC</name>
<gene>
    <name evidence="1" type="ORF">RHGRI_037030</name>
</gene>
<organism evidence="1 2">
    <name type="scientific">Rhododendron griersonianum</name>
    <dbReference type="NCBI Taxonomy" id="479676"/>
    <lineage>
        <taxon>Eukaryota</taxon>
        <taxon>Viridiplantae</taxon>
        <taxon>Streptophyta</taxon>
        <taxon>Embryophyta</taxon>
        <taxon>Tracheophyta</taxon>
        <taxon>Spermatophyta</taxon>
        <taxon>Magnoliopsida</taxon>
        <taxon>eudicotyledons</taxon>
        <taxon>Gunneridae</taxon>
        <taxon>Pentapetalae</taxon>
        <taxon>asterids</taxon>
        <taxon>Ericales</taxon>
        <taxon>Ericaceae</taxon>
        <taxon>Ericoideae</taxon>
        <taxon>Rhodoreae</taxon>
        <taxon>Rhododendron</taxon>
    </lineage>
</organism>
<evidence type="ECO:0000313" key="1">
    <source>
        <dbReference type="EMBL" id="KAG5516183.1"/>
    </source>
</evidence>
<proteinExistence type="predicted"/>
<keyword evidence="2" id="KW-1185">Reference proteome</keyword>
<protein>
    <recommendedName>
        <fullName evidence="3">Thymidine kinase</fullName>
    </recommendedName>
</protein>
<comment type="caution">
    <text evidence="1">The sequence shown here is derived from an EMBL/GenBank/DDBJ whole genome shotgun (WGS) entry which is preliminary data.</text>
</comment>